<feature type="compositionally biased region" description="Basic residues" evidence="1">
    <location>
        <begin position="203"/>
        <end position="213"/>
    </location>
</feature>
<feature type="region of interest" description="Disordered" evidence="1">
    <location>
        <begin position="148"/>
        <end position="213"/>
    </location>
</feature>
<reference evidence="2" key="1">
    <citation type="journal article" date="2020" name="bioRxiv">
        <title>Whole genome comparisons of ergot fungi reveals the divergence and evolution of species within the genus Claviceps are the result of varying mechanisms driving genome evolution and host range expansion.</title>
        <authorList>
            <person name="Wyka S.A."/>
            <person name="Mondo S.J."/>
            <person name="Liu M."/>
            <person name="Dettman J."/>
            <person name="Nalam V."/>
            <person name="Broders K.D."/>
        </authorList>
    </citation>
    <scope>NUCLEOTIDE SEQUENCE</scope>
    <source>
        <strain evidence="2">CCC 602</strain>
    </source>
</reference>
<proteinExistence type="predicted"/>
<dbReference type="EMBL" id="SRPW01001941">
    <property type="protein sequence ID" value="KAG5997531.1"/>
    <property type="molecule type" value="Genomic_DNA"/>
</dbReference>
<evidence type="ECO:0000313" key="3">
    <source>
        <dbReference type="Proteomes" id="UP000748025"/>
    </source>
</evidence>
<feature type="compositionally biased region" description="Low complexity" evidence="1">
    <location>
        <begin position="179"/>
        <end position="200"/>
    </location>
</feature>
<comment type="caution">
    <text evidence="2">The sequence shown here is derived from an EMBL/GenBank/DDBJ whole genome shotgun (WGS) entry which is preliminary data.</text>
</comment>
<protein>
    <submittedName>
        <fullName evidence="2">Uncharacterized protein</fullName>
    </submittedName>
</protein>
<evidence type="ECO:0000313" key="2">
    <source>
        <dbReference type="EMBL" id="KAG5997531.1"/>
    </source>
</evidence>
<organism evidence="2 3">
    <name type="scientific">Claviceps pusilla</name>
    <dbReference type="NCBI Taxonomy" id="123648"/>
    <lineage>
        <taxon>Eukaryota</taxon>
        <taxon>Fungi</taxon>
        <taxon>Dikarya</taxon>
        <taxon>Ascomycota</taxon>
        <taxon>Pezizomycotina</taxon>
        <taxon>Sordariomycetes</taxon>
        <taxon>Hypocreomycetidae</taxon>
        <taxon>Hypocreales</taxon>
        <taxon>Clavicipitaceae</taxon>
        <taxon>Claviceps</taxon>
    </lineage>
</organism>
<accession>A0A9P7SXE0</accession>
<gene>
    <name evidence="2" type="ORF">E4U43_002619</name>
</gene>
<keyword evidence="3" id="KW-1185">Reference proteome</keyword>
<evidence type="ECO:0000256" key="1">
    <source>
        <dbReference type="SAM" id="MobiDB-lite"/>
    </source>
</evidence>
<name>A0A9P7SXE0_9HYPO</name>
<dbReference type="AlphaFoldDB" id="A0A9P7SXE0"/>
<dbReference type="Proteomes" id="UP000748025">
    <property type="component" value="Unassembled WGS sequence"/>
</dbReference>
<sequence>MQMLLTAQFEMLASLSEALAMDEATAVAHAKGIIHKLLETGLNAASQVVKPDGSLPVIEIFPPTRKGTPKRKKSLASYVKPIAPPALAAVQNEHVFASPMKSSPRRRKVFGAAKKGISFTPVKKPRKASVRWRDDESVDGTLADFASTPQQMDMTPDHHHPSSCEKSPVPPPRLAYLVESTRMRTGTGTGTRGNESGNEGTRAKRRTRRKIPP</sequence>